<dbReference type="EMBL" id="FRFC01000005">
    <property type="protein sequence ID" value="SHO47714.1"/>
    <property type="molecule type" value="Genomic_DNA"/>
</dbReference>
<organism evidence="1 2">
    <name type="scientific">Nitrosotalea sinensis</name>
    <dbReference type="NCBI Taxonomy" id="1499975"/>
    <lineage>
        <taxon>Archaea</taxon>
        <taxon>Nitrososphaerota</taxon>
        <taxon>Nitrososphaeria</taxon>
        <taxon>Nitrosotaleales</taxon>
        <taxon>Nitrosotaleaceae</taxon>
        <taxon>Nitrosotalea</taxon>
    </lineage>
</organism>
<dbReference type="OrthoDB" id="10168at2157"/>
<accession>A0A2H1EIP7</accession>
<gene>
    <name evidence="1" type="ORF">NSIN_40198</name>
</gene>
<evidence type="ECO:0000313" key="2">
    <source>
        <dbReference type="Proteomes" id="UP000232412"/>
    </source>
</evidence>
<reference evidence="2" key="1">
    <citation type="submission" date="2016-12" db="EMBL/GenBank/DDBJ databases">
        <authorList>
            <person name="Herbold C."/>
        </authorList>
    </citation>
    <scope>NUCLEOTIDE SEQUENCE [LARGE SCALE GENOMIC DNA]</scope>
</reference>
<dbReference type="RefSeq" id="WP_101010792.1">
    <property type="nucleotide sequence ID" value="NZ_FRFC01000005.1"/>
</dbReference>
<evidence type="ECO:0000313" key="1">
    <source>
        <dbReference type="EMBL" id="SHO47714.1"/>
    </source>
</evidence>
<keyword evidence="2" id="KW-1185">Reference proteome</keyword>
<protein>
    <submittedName>
        <fullName evidence="1">Uncharacterized protein</fullName>
    </submittedName>
</protein>
<proteinExistence type="predicted"/>
<sequence>MQSDIPNRVLFVAIALVCVTFFVYNTPQANGMEGLLPKLEPTQHVSSNPNLYVSAENSLFKNYFAGPQVIEVIVSDPDINRLDQAYGEPVVTINGKRLRMAQTTDGNWHAYFADMNQAEYADATQTNNSGKGLDFGQFCSSESAIATGVDFSETKGIAVSRHFSGASNGTQSLGTCSPTNIAGVTNIAGGTLLNHVIKQNTTLNGQPPGGKLGQIASNNVAFSNAWPIIQLYDFSGFPETVTIQYQKAGGVQSVDLVFDRIPGSLIKGLTNRIYLPQGAEVQADLVDPQLNIDPTEEDSWTWGTSTTNSTVYYEAFSRNGVADADGTIGMQNLSGNLTSLMFNHNGILTTNPRPQGVKVVEAQNNGIQTGFLDSSGRHRTQSISGASGPITLLEIQPNVGIFSDYDTKGIADLKIINNAMRDTSFLAKYNDISYSIVVKYHTATLTMEIPHANTQTQNVQTKVITHNPDTVFISFLKLSIVKSLFLYQFFTTLGFNVMM</sequence>
<name>A0A2H1EIP7_9ARCH</name>
<dbReference type="Proteomes" id="UP000232412">
    <property type="component" value="Unassembled WGS sequence"/>
</dbReference>
<dbReference type="AlphaFoldDB" id="A0A2H1EIP7"/>